<sequence>MELKRFVLTPIRRKALPIYPESIGINPNEQTVNRPHGYPHYHWLQTIEGKGAFVFDGQTFTLSSNSGILLSPFQNHTYYPLTDKWVTCYVTFNGDMVSDLLTHIGLKTNVCFQWEKQSPVANEIMLLISKLEKHEDIFGLHASTYLYQFLLIINNYAKLQDFSHVSTNIEKIAPLIDFMNNKISDPEVGLQEFSQLLAMSPRQLHGIFRDTFNFSPYAYFVHLRIKKAKQLLLDKKILTIKQVGEKVGFRSTSHFIASFRKIVGLTPEQFRQLQ</sequence>
<dbReference type="Gene3D" id="2.60.120.280">
    <property type="entry name" value="Regulatory protein AraC"/>
    <property type="match status" value="1"/>
</dbReference>
<evidence type="ECO:0000259" key="4">
    <source>
        <dbReference type="PROSITE" id="PS01124"/>
    </source>
</evidence>
<dbReference type="InterPro" id="IPR009057">
    <property type="entry name" value="Homeodomain-like_sf"/>
</dbReference>
<dbReference type="Pfam" id="PF02311">
    <property type="entry name" value="AraC_binding"/>
    <property type="match status" value="1"/>
</dbReference>
<dbReference type="PANTHER" id="PTHR43280:SF28">
    <property type="entry name" value="HTH-TYPE TRANSCRIPTIONAL ACTIVATOR RHAS"/>
    <property type="match status" value="1"/>
</dbReference>
<name>A0ABT7KZT4_9BACI</name>
<dbReference type="Gene3D" id="1.10.10.60">
    <property type="entry name" value="Homeodomain-like"/>
    <property type="match status" value="2"/>
</dbReference>
<feature type="domain" description="HTH araC/xylS-type" evidence="4">
    <location>
        <begin position="173"/>
        <end position="273"/>
    </location>
</feature>
<dbReference type="SUPFAM" id="SSF46689">
    <property type="entry name" value="Homeodomain-like"/>
    <property type="match status" value="1"/>
</dbReference>
<dbReference type="Proteomes" id="UP001235343">
    <property type="component" value="Unassembled WGS sequence"/>
</dbReference>
<keyword evidence="1" id="KW-0805">Transcription regulation</keyword>
<dbReference type="PRINTS" id="PR00032">
    <property type="entry name" value="HTHARAC"/>
</dbReference>
<dbReference type="InterPro" id="IPR020449">
    <property type="entry name" value="Tscrpt_reg_AraC-type_HTH"/>
</dbReference>
<evidence type="ECO:0000313" key="6">
    <source>
        <dbReference type="Proteomes" id="UP001235343"/>
    </source>
</evidence>
<keyword evidence="6" id="KW-1185">Reference proteome</keyword>
<dbReference type="InterPro" id="IPR018062">
    <property type="entry name" value="HTH_AraC-typ_CS"/>
</dbReference>
<dbReference type="InterPro" id="IPR003313">
    <property type="entry name" value="AraC-bd"/>
</dbReference>
<organism evidence="5 6">
    <name type="scientific">Aquibacillus rhizosphaerae</name>
    <dbReference type="NCBI Taxonomy" id="3051431"/>
    <lineage>
        <taxon>Bacteria</taxon>
        <taxon>Bacillati</taxon>
        <taxon>Bacillota</taxon>
        <taxon>Bacilli</taxon>
        <taxon>Bacillales</taxon>
        <taxon>Bacillaceae</taxon>
        <taxon>Aquibacillus</taxon>
    </lineage>
</organism>
<protein>
    <submittedName>
        <fullName evidence="5">AraC family transcriptional regulator</fullName>
    </submittedName>
</protein>
<keyword evidence="3" id="KW-0804">Transcription</keyword>
<accession>A0ABT7KZT4</accession>
<keyword evidence="2" id="KW-0238">DNA-binding</keyword>
<dbReference type="Pfam" id="PF12833">
    <property type="entry name" value="HTH_18"/>
    <property type="match status" value="1"/>
</dbReference>
<evidence type="ECO:0000256" key="2">
    <source>
        <dbReference type="ARBA" id="ARBA00023125"/>
    </source>
</evidence>
<evidence type="ECO:0000256" key="1">
    <source>
        <dbReference type="ARBA" id="ARBA00023015"/>
    </source>
</evidence>
<reference evidence="5 6" key="1">
    <citation type="submission" date="2023-06" db="EMBL/GenBank/DDBJ databases">
        <title>Aquibacillus rhizosphaerae LR5S19.</title>
        <authorList>
            <person name="Sun J.-Q."/>
        </authorList>
    </citation>
    <scope>NUCLEOTIDE SEQUENCE [LARGE SCALE GENOMIC DNA]</scope>
    <source>
        <strain evidence="5 6">LR5S19</strain>
    </source>
</reference>
<dbReference type="PROSITE" id="PS01124">
    <property type="entry name" value="HTH_ARAC_FAMILY_2"/>
    <property type="match status" value="1"/>
</dbReference>
<evidence type="ECO:0000313" key="5">
    <source>
        <dbReference type="EMBL" id="MDL4839064.1"/>
    </source>
</evidence>
<dbReference type="InterPro" id="IPR037923">
    <property type="entry name" value="HTH-like"/>
</dbReference>
<dbReference type="PROSITE" id="PS00041">
    <property type="entry name" value="HTH_ARAC_FAMILY_1"/>
    <property type="match status" value="1"/>
</dbReference>
<dbReference type="SUPFAM" id="SSF51215">
    <property type="entry name" value="Regulatory protein AraC"/>
    <property type="match status" value="1"/>
</dbReference>
<dbReference type="PANTHER" id="PTHR43280">
    <property type="entry name" value="ARAC-FAMILY TRANSCRIPTIONAL REGULATOR"/>
    <property type="match status" value="1"/>
</dbReference>
<dbReference type="SMART" id="SM00342">
    <property type="entry name" value="HTH_ARAC"/>
    <property type="match status" value="1"/>
</dbReference>
<dbReference type="EMBL" id="JASTZU010000005">
    <property type="protein sequence ID" value="MDL4839064.1"/>
    <property type="molecule type" value="Genomic_DNA"/>
</dbReference>
<proteinExistence type="predicted"/>
<gene>
    <name evidence="5" type="ORF">QQS35_01115</name>
</gene>
<dbReference type="InterPro" id="IPR018060">
    <property type="entry name" value="HTH_AraC"/>
</dbReference>
<dbReference type="RefSeq" id="WP_285929875.1">
    <property type="nucleotide sequence ID" value="NZ_JASTZU010000005.1"/>
</dbReference>
<evidence type="ECO:0000256" key="3">
    <source>
        <dbReference type="ARBA" id="ARBA00023163"/>
    </source>
</evidence>
<comment type="caution">
    <text evidence="5">The sequence shown here is derived from an EMBL/GenBank/DDBJ whole genome shotgun (WGS) entry which is preliminary data.</text>
</comment>